<dbReference type="RefSeq" id="WP_145195512.1">
    <property type="nucleotide sequence ID" value="NZ_CP036267.1"/>
</dbReference>
<feature type="transmembrane region" description="Helical" evidence="1">
    <location>
        <begin position="93"/>
        <end position="110"/>
    </location>
</feature>
<dbReference type="EMBL" id="CP036267">
    <property type="protein sequence ID" value="QDT31147.1"/>
    <property type="molecule type" value="Genomic_DNA"/>
</dbReference>
<evidence type="ECO:0000256" key="1">
    <source>
        <dbReference type="SAM" id="Phobius"/>
    </source>
</evidence>
<sequence>MLEENEDKVSLGLLVIGSVILCWAGVSSSGVEDGLIIILVYGLYTLLSVVAGVAAAFITAAIMKVSFGVIGSAVLRLAATIVFSTAIAETIPFGGLLSLITYFGLLMWFFELELFEVIIFAVILSIMRLVVSFALAVMPVSMMA</sequence>
<keyword evidence="1" id="KW-1133">Transmembrane helix</keyword>
<dbReference type="KEGG" id="tpol:Mal48_03780"/>
<keyword evidence="1" id="KW-0812">Transmembrane</keyword>
<feature type="transmembrane region" description="Helical" evidence="1">
    <location>
        <begin position="117"/>
        <end position="138"/>
    </location>
</feature>
<protein>
    <submittedName>
        <fullName evidence="2">Uncharacterized protein</fullName>
    </submittedName>
</protein>
<reference evidence="2 3" key="1">
    <citation type="submission" date="2019-02" db="EMBL/GenBank/DDBJ databases">
        <title>Deep-cultivation of Planctomycetes and their phenomic and genomic characterization uncovers novel biology.</title>
        <authorList>
            <person name="Wiegand S."/>
            <person name="Jogler M."/>
            <person name="Boedeker C."/>
            <person name="Pinto D."/>
            <person name="Vollmers J."/>
            <person name="Rivas-Marin E."/>
            <person name="Kohn T."/>
            <person name="Peeters S.H."/>
            <person name="Heuer A."/>
            <person name="Rast P."/>
            <person name="Oberbeckmann S."/>
            <person name="Bunk B."/>
            <person name="Jeske O."/>
            <person name="Meyerdierks A."/>
            <person name="Storesund J.E."/>
            <person name="Kallscheuer N."/>
            <person name="Luecker S."/>
            <person name="Lage O.M."/>
            <person name="Pohl T."/>
            <person name="Merkel B.J."/>
            <person name="Hornburger P."/>
            <person name="Mueller R.-W."/>
            <person name="Bruemmer F."/>
            <person name="Labrenz M."/>
            <person name="Spormann A.M."/>
            <person name="Op den Camp H."/>
            <person name="Overmann J."/>
            <person name="Amann R."/>
            <person name="Jetten M.S.M."/>
            <person name="Mascher T."/>
            <person name="Medema M.H."/>
            <person name="Devos D.P."/>
            <person name="Kaster A.-K."/>
            <person name="Ovreas L."/>
            <person name="Rohde M."/>
            <person name="Galperin M.Y."/>
            <person name="Jogler C."/>
        </authorList>
    </citation>
    <scope>NUCLEOTIDE SEQUENCE [LARGE SCALE GENOMIC DNA]</scope>
    <source>
        <strain evidence="2 3">Mal48</strain>
    </source>
</reference>
<gene>
    <name evidence="2" type="ORF">Mal48_03780</name>
</gene>
<evidence type="ECO:0000313" key="3">
    <source>
        <dbReference type="Proteomes" id="UP000315724"/>
    </source>
</evidence>
<feature type="transmembrane region" description="Helical" evidence="1">
    <location>
        <begin position="65"/>
        <end position="87"/>
    </location>
</feature>
<accession>A0A517QHW3</accession>
<keyword evidence="3" id="KW-1185">Reference proteome</keyword>
<organism evidence="2 3">
    <name type="scientific">Thalassoglobus polymorphus</name>
    <dbReference type="NCBI Taxonomy" id="2527994"/>
    <lineage>
        <taxon>Bacteria</taxon>
        <taxon>Pseudomonadati</taxon>
        <taxon>Planctomycetota</taxon>
        <taxon>Planctomycetia</taxon>
        <taxon>Planctomycetales</taxon>
        <taxon>Planctomycetaceae</taxon>
        <taxon>Thalassoglobus</taxon>
    </lineage>
</organism>
<proteinExistence type="predicted"/>
<feature type="transmembrane region" description="Helical" evidence="1">
    <location>
        <begin position="34"/>
        <end position="58"/>
    </location>
</feature>
<dbReference type="Proteomes" id="UP000315724">
    <property type="component" value="Chromosome"/>
</dbReference>
<dbReference type="AlphaFoldDB" id="A0A517QHW3"/>
<evidence type="ECO:0000313" key="2">
    <source>
        <dbReference type="EMBL" id="QDT31147.1"/>
    </source>
</evidence>
<name>A0A517QHW3_9PLAN</name>
<keyword evidence="1" id="KW-0472">Membrane</keyword>
<feature type="transmembrane region" description="Helical" evidence="1">
    <location>
        <begin position="9"/>
        <end position="28"/>
    </location>
</feature>